<dbReference type="PANTHER" id="PTHR34239:SF2">
    <property type="entry name" value="TRANSPOSABLE ELEMENT P TRANSPOSASE_THAP9 CONSERVED DOMAIN-CONTAINING PROTEIN"/>
    <property type="match status" value="1"/>
</dbReference>
<evidence type="ECO:0000256" key="1">
    <source>
        <dbReference type="SAM" id="MobiDB-lite"/>
    </source>
</evidence>
<gene>
    <name evidence="2" type="ORF">MGAL_10B018361</name>
</gene>
<dbReference type="AlphaFoldDB" id="A0A8B6FEC4"/>
<name>A0A8B6FEC4_MYTGA</name>
<accession>A0A8B6FEC4</accession>
<dbReference type="OrthoDB" id="6098717at2759"/>
<sequence length="504" mass="56354">MAESENEDVLLLQDEENDIDNEADGYDFQHLYVANEIKNDDLNRKTRGSVNKPPKKPNRIIKGTAITSDKAPKSVKRKAKGTSATSKATKSPRVEDLSPEELSVLRDKMGIFTMGKSIDTLTHLFRGFINNLVKEPVRAPRCETVSQSSIQAEVVNPAAVSSNTQIFRSNLNTDSVQDFDLDYLEDPVYLPPSGVSARADDSPAPVDFDTSFDPALGFSNAFRAPLSEVNVPQSQPVVEQVKQYDYDFAWEIPQLNTEEKTGPKLSSGLSKAVNAAMSVKSNHESIKLIEERYLRPENCENLCVPRVNKEIWTALPRQAHTVDSKMQETQRYFVKGVTPIVQLANQCCKNEPLDVDNTRKLLSDSICLLGHGFLSLTQRRRSALRPYFNDKFKPICNSDVPVDSSLFGADCMKQMKELGDYTKIPIASPRFLGRGSRSNNNSAPSNYSRDHYQSLNSRGPVGRQGGRQFPSLRGRGRGFPTGNRGSQRGHNSQRGFYQNNHYRQ</sequence>
<keyword evidence="3" id="KW-1185">Reference proteome</keyword>
<protein>
    <submittedName>
        <fullName evidence="2">Uncharacterized protein</fullName>
    </submittedName>
</protein>
<organism evidence="2 3">
    <name type="scientific">Mytilus galloprovincialis</name>
    <name type="common">Mediterranean mussel</name>
    <dbReference type="NCBI Taxonomy" id="29158"/>
    <lineage>
        <taxon>Eukaryota</taxon>
        <taxon>Metazoa</taxon>
        <taxon>Spiralia</taxon>
        <taxon>Lophotrochozoa</taxon>
        <taxon>Mollusca</taxon>
        <taxon>Bivalvia</taxon>
        <taxon>Autobranchia</taxon>
        <taxon>Pteriomorphia</taxon>
        <taxon>Mytilida</taxon>
        <taxon>Mytiloidea</taxon>
        <taxon>Mytilidae</taxon>
        <taxon>Mytilinae</taxon>
        <taxon>Mytilus</taxon>
    </lineage>
</organism>
<evidence type="ECO:0000313" key="3">
    <source>
        <dbReference type="Proteomes" id="UP000596742"/>
    </source>
</evidence>
<feature type="region of interest" description="Disordered" evidence="1">
    <location>
        <begin position="39"/>
        <end position="98"/>
    </location>
</feature>
<dbReference type="EMBL" id="UYJE01006723">
    <property type="protein sequence ID" value="VDI48378.1"/>
    <property type="molecule type" value="Genomic_DNA"/>
</dbReference>
<dbReference type="Proteomes" id="UP000596742">
    <property type="component" value="Unassembled WGS sequence"/>
</dbReference>
<evidence type="ECO:0000313" key="2">
    <source>
        <dbReference type="EMBL" id="VDI48378.1"/>
    </source>
</evidence>
<dbReference type="PANTHER" id="PTHR34239">
    <property type="entry name" value="APPLE DOMAIN-CONTAINING PROTEIN"/>
    <property type="match status" value="1"/>
</dbReference>
<reference evidence="2" key="1">
    <citation type="submission" date="2018-11" db="EMBL/GenBank/DDBJ databases">
        <authorList>
            <person name="Alioto T."/>
            <person name="Alioto T."/>
        </authorList>
    </citation>
    <scope>NUCLEOTIDE SEQUENCE</scope>
</reference>
<feature type="compositionally biased region" description="Polar residues" evidence="1">
    <location>
        <begin position="436"/>
        <end position="457"/>
    </location>
</feature>
<feature type="compositionally biased region" description="Polar residues" evidence="1">
    <location>
        <begin position="483"/>
        <end position="504"/>
    </location>
</feature>
<proteinExistence type="predicted"/>
<feature type="region of interest" description="Disordered" evidence="1">
    <location>
        <begin position="429"/>
        <end position="504"/>
    </location>
</feature>
<comment type="caution">
    <text evidence="2">The sequence shown here is derived from an EMBL/GenBank/DDBJ whole genome shotgun (WGS) entry which is preliminary data.</text>
</comment>